<comment type="subcellular location">
    <subcellularLocation>
        <location evidence="1">Nucleus</location>
    </subcellularLocation>
</comment>
<sequence>KAQSRKPWFFSLSSVLDLSSFDIQQRCDAQRPVCTQCISRASDGDGPCDYGDNTTDEMLVANISRLEQRIRELEASENPLAMTLQNPYSAPDPANPNQEPPVDIRRARLDSFFSYYGTVFGVFLNTSRLLESACSPLPLGHPSRPSPGLMQTLYFLVSYLHSGPEQRDSSLPQVLQQVSNMLASAHPKKLTHTIQAEILLANYFFHARRMLEGKYHLDTAISLAAGARLHSLRSASVASAAAPVDPVEEGELINAFWMVYSMHNLWDSLGPSVVVFDRDDQRIDTPWPMDMSEYEQNGIPGTLTGHSTVRNFLSGAPSSSGYGNSLIAKYTKASVLFSRANYFATTSSGDMNSSVRQQLIASSRNLDTLIDSFTSELPPVEPTSPSEVHTTAFVHLLAYASTIQVRSVDNANSRNKSLAVARAAIELLPALNALSQHSDVARAPILNPMFGGLLGIVGRVLMKELERLRQSGSRSRSAAVGNQLRELEGMLGALVTTMQEFSGYSPFVAYQLEKLTQSAGH</sequence>
<evidence type="ECO:0000313" key="7">
    <source>
        <dbReference type="Proteomes" id="UP001465976"/>
    </source>
</evidence>
<comment type="caution">
    <text evidence="6">The sequence shown here is derived from an EMBL/GenBank/DDBJ whole genome shotgun (WGS) entry which is preliminary data.</text>
</comment>
<keyword evidence="7" id="KW-1185">Reference proteome</keyword>
<keyword evidence="3" id="KW-0805">Transcription regulation</keyword>
<name>A0ABR3EN46_9AGAR</name>
<dbReference type="PANTHER" id="PTHR47338:SF29">
    <property type="entry name" value="ZN(2)-C6 FUNGAL-TYPE DOMAIN-CONTAINING PROTEIN"/>
    <property type="match status" value="1"/>
</dbReference>
<keyword evidence="5" id="KW-0539">Nucleus</keyword>
<evidence type="ECO:0000256" key="3">
    <source>
        <dbReference type="ARBA" id="ARBA00023015"/>
    </source>
</evidence>
<dbReference type="Gene3D" id="4.10.240.10">
    <property type="entry name" value="Zn(2)-C6 fungal-type DNA-binding domain"/>
    <property type="match status" value="1"/>
</dbReference>
<dbReference type="EMBL" id="JBAHYK010002864">
    <property type="protein sequence ID" value="KAL0564312.1"/>
    <property type="molecule type" value="Genomic_DNA"/>
</dbReference>
<evidence type="ECO:0000256" key="5">
    <source>
        <dbReference type="ARBA" id="ARBA00023242"/>
    </source>
</evidence>
<dbReference type="InterPro" id="IPR050815">
    <property type="entry name" value="TF_fung"/>
</dbReference>
<dbReference type="CDD" id="cd12148">
    <property type="entry name" value="fungal_TF_MHR"/>
    <property type="match status" value="1"/>
</dbReference>
<keyword evidence="2" id="KW-0479">Metal-binding</keyword>
<evidence type="ECO:0000256" key="2">
    <source>
        <dbReference type="ARBA" id="ARBA00022723"/>
    </source>
</evidence>
<evidence type="ECO:0008006" key="8">
    <source>
        <dbReference type="Google" id="ProtNLM"/>
    </source>
</evidence>
<dbReference type="PANTHER" id="PTHR47338">
    <property type="entry name" value="ZN(II)2CYS6 TRANSCRIPTION FACTOR (EUROFUNG)-RELATED"/>
    <property type="match status" value="1"/>
</dbReference>
<accession>A0ABR3EN46</accession>
<keyword evidence="4" id="KW-0804">Transcription</keyword>
<feature type="non-terminal residue" evidence="6">
    <location>
        <position position="1"/>
    </location>
</feature>
<dbReference type="InterPro" id="IPR036864">
    <property type="entry name" value="Zn2-C6_fun-type_DNA-bd_sf"/>
</dbReference>
<evidence type="ECO:0000313" key="6">
    <source>
        <dbReference type="EMBL" id="KAL0564312.1"/>
    </source>
</evidence>
<evidence type="ECO:0000256" key="1">
    <source>
        <dbReference type="ARBA" id="ARBA00004123"/>
    </source>
</evidence>
<reference evidence="6 7" key="1">
    <citation type="submission" date="2024-02" db="EMBL/GenBank/DDBJ databases">
        <title>A draft genome for the cacao thread blight pathogen Marasmius crinis-equi.</title>
        <authorList>
            <person name="Cohen S.P."/>
            <person name="Baruah I.K."/>
            <person name="Amoako-Attah I."/>
            <person name="Bukari Y."/>
            <person name="Meinhardt L.W."/>
            <person name="Bailey B.A."/>
        </authorList>
    </citation>
    <scope>NUCLEOTIDE SEQUENCE [LARGE SCALE GENOMIC DNA]</scope>
    <source>
        <strain evidence="6 7">GH-76</strain>
    </source>
</reference>
<gene>
    <name evidence="6" type="ORF">V5O48_017734</name>
</gene>
<dbReference type="Proteomes" id="UP001465976">
    <property type="component" value="Unassembled WGS sequence"/>
</dbReference>
<proteinExistence type="predicted"/>
<protein>
    <recommendedName>
        <fullName evidence="8">Transcription factor domain-containing protein</fullName>
    </recommendedName>
</protein>
<organism evidence="6 7">
    <name type="scientific">Marasmius crinis-equi</name>
    <dbReference type="NCBI Taxonomy" id="585013"/>
    <lineage>
        <taxon>Eukaryota</taxon>
        <taxon>Fungi</taxon>
        <taxon>Dikarya</taxon>
        <taxon>Basidiomycota</taxon>
        <taxon>Agaricomycotina</taxon>
        <taxon>Agaricomycetes</taxon>
        <taxon>Agaricomycetidae</taxon>
        <taxon>Agaricales</taxon>
        <taxon>Marasmiineae</taxon>
        <taxon>Marasmiaceae</taxon>
        <taxon>Marasmius</taxon>
    </lineage>
</organism>
<evidence type="ECO:0000256" key="4">
    <source>
        <dbReference type="ARBA" id="ARBA00023163"/>
    </source>
</evidence>